<reference evidence="1 2" key="4">
    <citation type="journal article" date="2011" name="BMC Genomics">
        <title>RNA-Seq improves annotation of protein-coding genes in the cucumber genome.</title>
        <authorList>
            <person name="Li Z."/>
            <person name="Zhang Z."/>
            <person name="Yan P."/>
            <person name="Huang S."/>
            <person name="Fei Z."/>
            <person name="Lin K."/>
        </authorList>
    </citation>
    <scope>NUCLEOTIDE SEQUENCE [LARGE SCALE GENOMIC DNA]</scope>
    <source>
        <strain evidence="2">cv. 9930</strain>
    </source>
</reference>
<reference evidence="1 2" key="1">
    <citation type="journal article" date="2009" name="Nat. Genet.">
        <title>The genome of the cucumber, Cucumis sativus L.</title>
        <authorList>
            <person name="Huang S."/>
            <person name="Li R."/>
            <person name="Zhang Z."/>
            <person name="Li L."/>
            <person name="Gu X."/>
            <person name="Fan W."/>
            <person name="Lucas W.J."/>
            <person name="Wang X."/>
            <person name="Xie B."/>
            <person name="Ni P."/>
            <person name="Ren Y."/>
            <person name="Zhu H."/>
            <person name="Li J."/>
            <person name="Lin K."/>
            <person name="Jin W."/>
            <person name="Fei Z."/>
            <person name="Li G."/>
            <person name="Staub J."/>
            <person name="Kilian A."/>
            <person name="van der Vossen E.A."/>
            <person name="Wu Y."/>
            <person name="Guo J."/>
            <person name="He J."/>
            <person name="Jia Z."/>
            <person name="Ren Y."/>
            <person name="Tian G."/>
            <person name="Lu Y."/>
            <person name="Ruan J."/>
            <person name="Qian W."/>
            <person name="Wang M."/>
            <person name="Huang Q."/>
            <person name="Li B."/>
            <person name="Xuan Z."/>
            <person name="Cao J."/>
            <person name="Asan"/>
            <person name="Wu Z."/>
            <person name="Zhang J."/>
            <person name="Cai Q."/>
            <person name="Bai Y."/>
            <person name="Zhao B."/>
            <person name="Han Y."/>
            <person name="Li Y."/>
            <person name="Li X."/>
            <person name="Wang S."/>
            <person name="Shi Q."/>
            <person name="Liu S."/>
            <person name="Cho W.K."/>
            <person name="Kim J.Y."/>
            <person name="Xu Y."/>
            <person name="Heller-Uszynska K."/>
            <person name="Miao H."/>
            <person name="Cheng Z."/>
            <person name="Zhang S."/>
            <person name="Wu J."/>
            <person name="Yang Y."/>
            <person name="Kang H."/>
            <person name="Li M."/>
            <person name="Liang H."/>
            <person name="Ren X."/>
            <person name="Shi Z."/>
            <person name="Wen M."/>
            <person name="Jian M."/>
            <person name="Yang H."/>
            <person name="Zhang G."/>
            <person name="Yang Z."/>
            <person name="Chen R."/>
            <person name="Liu S."/>
            <person name="Li J."/>
            <person name="Ma L."/>
            <person name="Liu H."/>
            <person name="Zhou Y."/>
            <person name="Zhao J."/>
            <person name="Fang X."/>
            <person name="Li G."/>
            <person name="Fang L."/>
            <person name="Li Y."/>
            <person name="Liu D."/>
            <person name="Zheng H."/>
            <person name="Zhang Y."/>
            <person name="Qin N."/>
            <person name="Li Z."/>
            <person name="Yang G."/>
            <person name="Yang S."/>
            <person name="Bolund L."/>
            <person name="Kristiansen K."/>
            <person name="Zheng H."/>
            <person name="Li S."/>
            <person name="Zhang X."/>
            <person name="Yang H."/>
            <person name="Wang J."/>
            <person name="Sun R."/>
            <person name="Zhang B."/>
            <person name="Jiang S."/>
            <person name="Wang J."/>
            <person name="Du Y."/>
            <person name="Li S."/>
        </authorList>
    </citation>
    <scope>NUCLEOTIDE SEQUENCE [LARGE SCALE GENOMIC DNA]</scope>
    <source>
        <strain evidence="2">cv. 9930</strain>
    </source>
</reference>
<organism evidence="1 2">
    <name type="scientific">Cucumis sativus</name>
    <name type="common">Cucumber</name>
    <dbReference type="NCBI Taxonomy" id="3659"/>
    <lineage>
        <taxon>Eukaryota</taxon>
        <taxon>Viridiplantae</taxon>
        <taxon>Streptophyta</taxon>
        <taxon>Embryophyta</taxon>
        <taxon>Tracheophyta</taxon>
        <taxon>Spermatophyta</taxon>
        <taxon>Magnoliopsida</taxon>
        <taxon>eudicotyledons</taxon>
        <taxon>Gunneridae</taxon>
        <taxon>Pentapetalae</taxon>
        <taxon>rosids</taxon>
        <taxon>fabids</taxon>
        <taxon>Cucurbitales</taxon>
        <taxon>Cucurbitaceae</taxon>
        <taxon>Benincaseae</taxon>
        <taxon>Cucumis</taxon>
    </lineage>
</organism>
<evidence type="ECO:0000313" key="2">
    <source>
        <dbReference type="Proteomes" id="UP000029981"/>
    </source>
</evidence>
<name>A0A0A0KA93_CUCSA</name>
<gene>
    <name evidence="1" type="ORF">Csa_7G433360</name>
</gene>
<dbReference type="Proteomes" id="UP000029981">
    <property type="component" value="Chromosome 7"/>
</dbReference>
<reference evidence="1 2" key="3">
    <citation type="journal article" date="2010" name="BMC Genomics">
        <title>Transcriptome sequencing and comparative analysis of cucumber flowers with different sex types.</title>
        <authorList>
            <person name="Guo S."/>
            <person name="Zheng Y."/>
            <person name="Joung J.G."/>
            <person name="Liu S."/>
            <person name="Zhang Z."/>
            <person name="Crasta O.R."/>
            <person name="Sobral B.W."/>
            <person name="Xu Y."/>
            <person name="Huang S."/>
            <person name="Fei Z."/>
        </authorList>
    </citation>
    <scope>NUCLEOTIDE SEQUENCE [LARGE SCALE GENOMIC DNA]</scope>
    <source>
        <strain evidence="2">cv. 9930</strain>
    </source>
</reference>
<reference evidence="1 2" key="2">
    <citation type="journal article" date="2009" name="PLoS ONE">
        <title>An integrated genetic and cytogenetic map of the cucumber genome.</title>
        <authorList>
            <person name="Ren Y."/>
            <person name="Zhang Z."/>
            <person name="Liu J."/>
            <person name="Staub J.E."/>
            <person name="Han Y."/>
            <person name="Cheng Z."/>
            <person name="Li X."/>
            <person name="Lu J."/>
            <person name="Miao H."/>
            <person name="Kang H."/>
            <person name="Xie B."/>
            <person name="Gu X."/>
            <person name="Wang X."/>
            <person name="Du Y."/>
            <person name="Jin W."/>
            <person name="Huang S."/>
        </authorList>
    </citation>
    <scope>NUCLEOTIDE SEQUENCE [LARGE SCALE GENOMIC DNA]</scope>
    <source>
        <strain evidence="2">cv. 9930</strain>
    </source>
</reference>
<dbReference type="AlphaFoldDB" id="A0A0A0KA93"/>
<evidence type="ECO:0000313" key="1">
    <source>
        <dbReference type="EMBL" id="KGN45307.1"/>
    </source>
</evidence>
<proteinExistence type="predicted"/>
<dbReference type="EMBL" id="CM002928">
    <property type="protein sequence ID" value="KGN45307.1"/>
    <property type="molecule type" value="Genomic_DNA"/>
</dbReference>
<keyword evidence="2" id="KW-1185">Reference proteome</keyword>
<sequence length="99" mass="10967">MSSAAYGARQLRKYLAPFLGGSSSDRLRSTLPLTPPRGASIRLDYSQKHKKGTGAMVVMFFACPHRTAILRTLNRDSFDLSYSSDQLVKQLGKEKKNSS</sequence>
<accession>A0A0A0KA93</accession>
<protein>
    <submittedName>
        <fullName evidence="1">Uncharacterized protein</fullName>
    </submittedName>
</protein>
<dbReference type="Gramene" id="KGN45307">
    <property type="protein sequence ID" value="KGN45307"/>
    <property type="gene ID" value="Csa_7G433360"/>
</dbReference>